<dbReference type="NCBIfam" id="TIGR02152">
    <property type="entry name" value="D_ribokin_bact"/>
    <property type="match status" value="1"/>
</dbReference>
<gene>
    <name evidence="9 12" type="primary">rbsK</name>
    <name evidence="12" type="ORF">Aconfl_29320</name>
</gene>
<feature type="binding site" evidence="9">
    <location>
        <position position="248"/>
    </location>
    <ligand>
        <name>K(+)</name>
        <dbReference type="ChEBI" id="CHEBI:29103"/>
    </ligand>
</feature>
<dbReference type="CDD" id="cd01174">
    <property type="entry name" value="ribokinase"/>
    <property type="match status" value="1"/>
</dbReference>
<feature type="binding site" evidence="9">
    <location>
        <position position="287"/>
    </location>
    <ligand>
        <name>K(+)</name>
        <dbReference type="ChEBI" id="CHEBI:29103"/>
    </ligand>
</feature>
<keyword evidence="6 9" id="KW-0460">Magnesium</keyword>
<comment type="cofactor">
    <cofactor evidence="9">
        <name>Mg(2+)</name>
        <dbReference type="ChEBI" id="CHEBI:18420"/>
    </cofactor>
    <text evidence="9">Requires a divalent cation, most likely magnesium in vivo, as an electrophilic catalyst to aid phosphoryl group transfer. It is the chelate of the metal and the nucleotide that is the actual substrate.</text>
</comment>
<dbReference type="PRINTS" id="PR00990">
    <property type="entry name" value="RIBOKINASE"/>
</dbReference>
<accession>A0ABQ6PQM8</accession>
<feature type="binding site" evidence="9">
    <location>
        <position position="291"/>
    </location>
    <ligand>
        <name>K(+)</name>
        <dbReference type="ChEBI" id="CHEBI:29103"/>
    </ligand>
</feature>
<comment type="similarity">
    <text evidence="9">Belongs to the carbohydrate kinase PfkB family. Ribokinase subfamily.</text>
</comment>
<dbReference type="EMBL" id="BTPD01000009">
    <property type="protein sequence ID" value="GMQ30289.1"/>
    <property type="molecule type" value="Genomic_DNA"/>
</dbReference>
<dbReference type="HAMAP" id="MF_01987">
    <property type="entry name" value="Ribokinase"/>
    <property type="match status" value="1"/>
</dbReference>
<dbReference type="PANTHER" id="PTHR10584">
    <property type="entry name" value="SUGAR KINASE"/>
    <property type="match status" value="1"/>
</dbReference>
<feature type="binding site" evidence="9">
    <location>
        <position position="246"/>
    </location>
    <ligand>
        <name>K(+)</name>
        <dbReference type="ChEBI" id="CHEBI:29103"/>
    </ligand>
</feature>
<keyword evidence="2 9" id="KW-0479">Metal-binding</keyword>
<comment type="catalytic activity">
    <reaction evidence="9">
        <text>D-ribose + ATP = D-ribose 5-phosphate + ADP + H(+)</text>
        <dbReference type="Rhea" id="RHEA:13697"/>
        <dbReference type="ChEBI" id="CHEBI:15378"/>
        <dbReference type="ChEBI" id="CHEBI:30616"/>
        <dbReference type="ChEBI" id="CHEBI:47013"/>
        <dbReference type="ChEBI" id="CHEBI:78346"/>
        <dbReference type="ChEBI" id="CHEBI:456216"/>
        <dbReference type="EC" id="2.7.1.15"/>
    </reaction>
</comment>
<comment type="subunit">
    <text evidence="9">Homodimer.</text>
</comment>
<keyword evidence="7 9" id="KW-0630">Potassium</keyword>
<dbReference type="InterPro" id="IPR029056">
    <property type="entry name" value="Ribokinase-like"/>
</dbReference>
<feature type="binding site" evidence="9">
    <location>
        <position position="140"/>
    </location>
    <ligand>
        <name>substrate</name>
    </ligand>
</feature>
<protein>
    <recommendedName>
        <fullName evidence="9 10">Ribokinase</fullName>
        <shortName evidence="9">RK</shortName>
        <ecNumber evidence="9 10">2.7.1.15</ecNumber>
    </recommendedName>
</protein>
<evidence type="ECO:0000256" key="7">
    <source>
        <dbReference type="ARBA" id="ARBA00022958"/>
    </source>
</evidence>
<proteinExistence type="inferred from homology"/>
<dbReference type="InterPro" id="IPR011877">
    <property type="entry name" value="Ribokinase"/>
</dbReference>
<evidence type="ECO:0000256" key="10">
    <source>
        <dbReference type="NCBIfam" id="TIGR02152"/>
    </source>
</evidence>
<keyword evidence="9" id="KW-0963">Cytoplasm</keyword>
<sequence>MANILIVGSSNTDLVVKTPRFPKPGETLTGGDFFLFQGGKGANQAVAAARMGGQVSFLTKLGKDLFGEQTRESLEQEGIFPELILEDKNTSSGVALIMVDQAGENQIVVVPGANGNLLPKDLSKADDVLKKADIVLSQLETPLTTLLSLGKSVEKTGKKLILNPAPAQTLPDSIYQNLFLITPNETEASLLTGISLEIETALSKIGNWFLEKGVQNIIVTLGEKGAYFHSSKVQFLVPTHPVKAVDTTAAGDVFNGTLAVALAEGMNWEKAIQTANKASGIAVTRMGAQPSIPFRKEVF</sequence>
<comment type="caution">
    <text evidence="12">The sequence shown here is derived from an EMBL/GenBank/DDBJ whole genome shotgun (WGS) entry which is preliminary data.</text>
</comment>
<feature type="binding site" evidence="9">
    <location>
        <position position="285"/>
    </location>
    <ligand>
        <name>K(+)</name>
        <dbReference type="ChEBI" id="CHEBI:29103"/>
    </ligand>
</feature>
<dbReference type="Proteomes" id="UP001338309">
    <property type="component" value="Unassembled WGS sequence"/>
</dbReference>
<feature type="binding site" evidence="9">
    <location>
        <position position="184"/>
    </location>
    <ligand>
        <name>ATP</name>
        <dbReference type="ChEBI" id="CHEBI:30616"/>
    </ligand>
</feature>
<feature type="binding site" evidence="9">
    <location>
        <position position="276"/>
    </location>
    <ligand>
        <name>ATP</name>
        <dbReference type="ChEBI" id="CHEBI:30616"/>
    </ligand>
</feature>
<evidence type="ECO:0000259" key="11">
    <source>
        <dbReference type="Pfam" id="PF00294"/>
    </source>
</evidence>
<evidence type="ECO:0000256" key="4">
    <source>
        <dbReference type="ARBA" id="ARBA00022777"/>
    </source>
</evidence>
<evidence type="ECO:0000256" key="1">
    <source>
        <dbReference type="ARBA" id="ARBA00022679"/>
    </source>
</evidence>
<evidence type="ECO:0000256" key="9">
    <source>
        <dbReference type="HAMAP-Rule" id="MF_01987"/>
    </source>
</evidence>
<feature type="binding site" evidence="9">
    <location>
        <begin position="39"/>
        <end position="43"/>
    </location>
    <ligand>
        <name>substrate</name>
    </ligand>
</feature>
<feature type="active site" description="Proton acceptor" evidence="9">
    <location>
        <position position="252"/>
    </location>
</feature>
<dbReference type="EC" id="2.7.1.15" evidence="9 10"/>
<keyword evidence="8 9" id="KW-0119">Carbohydrate metabolism</keyword>
<comment type="caution">
    <text evidence="9">Lacks conserved residue(s) required for the propagation of feature annotation.</text>
</comment>
<comment type="subcellular location">
    <subcellularLocation>
        <location evidence="9">Cytoplasm</location>
    </subcellularLocation>
</comment>
<feature type="binding site" evidence="9">
    <location>
        <begin position="11"/>
        <end position="13"/>
    </location>
    <ligand>
        <name>substrate</name>
    </ligand>
</feature>
<evidence type="ECO:0000256" key="3">
    <source>
        <dbReference type="ARBA" id="ARBA00022741"/>
    </source>
</evidence>
<dbReference type="Pfam" id="PF00294">
    <property type="entry name" value="PfkB"/>
    <property type="match status" value="1"/>
</dbReference>
<dbReference type="RefSeq" id="WP_338224996.1">
    <property type="nucleotide sequence ID" value="NZ_BTPD01000009.1"/>
</dbReference>
<dbReference type="InterPro" id="IPR002139">
    <property type="entry name" value="Ribo/fructo_kinase"/>
</dbReference>
<feature type="binding site" evidence="9">
    <location>
        <position position="282"/>
    </location>
    <ligand>
        <name>K(+)</name>
        <dbReference type="ChEBI" id="CHEBI:29103"/>
    </ligand>
</feature>
<dbReference type="SUPFAM" id="SSF53613">
    <property type="entry name" value="Ribokinase-like"/>
    <property type="match status" value="1"/>
</dbReference>
<feature type="binding site" evidence="9">
    <location>
        <begin position="220"/>
        <end position="225"/>
    </location>
    <ligand>
        <name>ATP</name>
        <dbReference type="ChEBI" id="CHEBI:30616"/>
    </ligand>
</feature>
<reference evidence="12 13" key="1">
    <citation type="submission" date="2023-08" db="EMBL/GenBank/DDBJ databases">
        <title>Draft genome sequence of Algoriphagus confluentis.</title>
        <authorList>
            <person name="Takatani N."/>
            <person name="Hosokawa M."/>
            <person name="Sawabe T."/>
        </authorList>
    </citation>
    <scope>NUCLEOTIDE SEQUENCE [LARGE SCALE GENOMIC DNA]</scope>
    <source>
        <strain evidence="12 13">NBRC 111222</strain>
    </source>
</reference>
<name>A0ABQ6PQM8_9BACT</name>
<feature type="binding site" evidence="9">
    <location>
        <begin position="251"/>
        <end position="252"/>
    </location>
    <ligand>
        <name>ATP</name>
        <dbReference type="ChEBI" id="CHEBI:30616"/>
    </ligand>
</feature>
<keyword evidence="13" id="KW-1185">Reference proteome</keyword>
<evidence type="ECO:0000256" key="6">
    <source>
        <dbReference type="ARBA" id="ARBA00022842"/>
    </source>
</evidence>
<dbReference type="Gene3D" id="3.40.1190.20">
    <property type="match status" value="1"/>
</dbReference>
<comment type="activity regulation">
    <text evidence="9">Activated by a monovalent cation that binds near, but not in, the active site. The most likely occupant of the site in vivo is potassium. Ion binding induces a conformational change that may alter substrate affinity.</text>
</comment>
<dbReference type="PANTHER" id="PTHR10584:SF166">
    <property type="entry name" value="RIBOKINASE"/>
    <property type="match status" value="1"/>
</dbReference>
<evidence type="ECO:0000256" key="8">
    <source>
        <dbReference type="ARBA" id="ARBA00023277"/>
    </source>
</evidence>
<comment type="function">
    <text evidence="9">Catalyzes the phosphorylation of ribose at O-5 in a reaction requiring ATP and magnesium. The resulting D-ribose-5-phosphate can then be used either for sythesis of nucleotides, histidine, and tryptophan, or as a component of the pentose phosphate pathway.</text>
</comment>
<evidence type="ECO:0000313" key="13">
    <source>
        <dbReference type="Proteomes" id="UP001338309"/>
    </source>
</evidence>
<keyword evidence="1 9" id="KW-0808">Transferase</keyword>
<organism evidence="12 13">
    <name type="scientific">Algoriphagus confluentis</name>
    <dbReference type="NCBI Taxonomy" id="1697556"/>
    <lineage>
        <taxon>Bacteria</taxon>
        <taxon>Pseudomonadati</taxon>
        <taxon>Bacteroidota</taxon>
        <taxon>Cytophagia</taxon>
        <taxon>Cytophagales</taxon>
        <taxon>Cyclobacteriaceae</taxon>
        <taxon>Algoriphagus</taxon>
    </lineage>
</organism>
<evidence type="ECO:0000313" key="12">
    <source>
        <dbReference type="EMBL" id="GMQ30289.1"/>
    </source>
</evidence>
<feature type="domain" description="Carbohydrate kinase PfkB" evidence="11">
    <location>
        <begin position="1"/>
        <end position="293"/>
    </location>
</feature>
<evidence type="ECO:0000256" key="5">
    <source>
        <dbReference type="ARBA" id="ARBA00022840"/>
    </source>
</evidence>
<keyword evidence="4 9" id="KW-0418">Kinase</keyword>
<keyword evidence="5 9" id="KW-0067">ATP-binding</keyword>
<dbReference type="InterPro" id="IPR011611">
    <property type="entry name" value="PfkB_dom"/>
</dbReference>
<feature type="binding site" evidence="9">
    <location>
        <position position="252"/>
    </location>
    <ligand>
        <name>substrate</name>
    </ligand>
</feature>
<evidence type="ECO:0000256" key="2">
    <source>
        <dbReference type="ARBA" id="ARBA00022723"/>
    </source>
</evidence>
<comment type="pathway">
    <text evidence="9">Carbohydrate metabolism; D-ribose degradation; D-ribose 5-phosphate from beta-D-ribopyranose: step 2/2.</text>
</comment>
<keyword evidence="3 9" id="KW-0547">Nucleotide-binding</keyword>